<organism evidence="2 3">
    <name type="scientific">Sphingobacterium phlebotomi</name>
    <dbReference type="NCBI Taxonomy" id="2605433"/>
    <lineage>
        <taxon>Bacteria</taxon>
        <taxon>Pseudomonadati</taxon>
        <taxon>Bacteroidota</taxon>
        <taxon>Sphingobacteriia</taxon>
        <taxon>Sphingobacteriales</taxon>
        <taxon>Sphingobacteriaceae</taxon>
        <taxon>Sphingobacterium</taxon>
    </lineage>
</organism>
<evidence type="ECO:0000313" key="2">
    <source>
        <dbReference type="EMBL" id="TYR36158.1"/>
    </source>
</evidence>
<dbReference type="EMBL" id="VTAV01000005">
    <property type="protein sequence ID" value="TYR36158.1"/>
    <property type="molecule type" value="Genomic_DNA"/>
</dbReference>
<dbReference type="InterPro" id="IPR008571">
    <property type="entry name" value="HerA-like"/>
</dbReference>
<protein>
    <submittedName>
        <fullName evidence="2">DNA phosphorothioation-dependent restriction protein DptH</fullName>
    </submittedName>
</protein>
<sequence length="1718" mass="196824">MHSTLNPLYKYISQLIVEFLTIQEIQPGERYNLYMEEKSNVRQLYEALRKEDPLRTHQFAYKHPEGSDTFESFTIQIGQTKVLVASSENATEDYFTMLRNCISDQSAGFENTALFILYSQKLESISGGSGNLEKDGMPLHYLSFRDRVSRDIDESSSLETHEKEILKSVLKFKTKSVLEDNNSIFDYESVVSILSKGRIDTEDFRKLGLFPHEELASKGNKIEEDIQRNYNLFGEIESIFLNGDPEIELKERLPDNQYSKFVKGDWKNTDYTDISKWLEFEKNKVAPEIVSVSCNTDDVTLWKRTDGSTTAKKRQYNCILFNPEQRENISLEIKFDQRTKNQGIAYRGKALNVQTSGFNLIITFLGSDNDTSPFHLVEYKDPDSGKKYTFRLLHVHFESYYLAQFETIFLLKSSTTEPALSVQDDNTLVFNEGAQTLTEDQLEYGKNYNISEEVGLKLFCDYYNIPEEEIYFNITIEDTEIPIHIKPDFEPPRPITGLDVWKEKRINKSDFRYKQEEEVIKIQLKIDQQERTVSGDFRKNLVIEDLITKSDAYSWIENSNGSISELPLDLPQNIQHAFDEFRAIFRKKKAQPSLAYLTDAEQKIAAYYVQNVLEYISNFDESQPLTVEQKNVFQLGVLRESSGTKRIKLSPYHPLNVAYQLQVNEVLDHDTKCYNATLKRLTPSNLLPYIQGKSKEIYIPAESAHSPEWTYYSIYSDTKQGIAKSYISDLIATKLKDFKNNYSILFDQSTQSPVRINIINQGDCKEVLHGIFEFYRTELNYNKDKRLMDLIPIEVFIYGSENLVNKFEELAFYTSINEIEEQLGINLKTNAFDKEDLLNAFFDKVKFYSRAFPKDNNNFEYAHITFYQFDTQQSNFSFNNISDVKTGLSLRGLLSDVSFVAHQNTYRTGFGTKFLPKQMNTLTDLAMRYNSFAKVASNDDPYDSSKALCTTISYTLRTELERLYANSHWVTYIDPRVDLDFFKDNTDLVIVHYSDQYTNSSGYDAITVSRKTEQYAFVVREFLSRHNVAYNASTDTIPIINFFNAINGDWLLGLVRQRSHFPKEKLSLLSGVKTALAFLYTPDIIWVPISLEEILRVSGNVGLTKEEGLFSTKNLGGIGSYSDDLLMIGLEMNNNELSMHFYPVELKAGGSNIVKKGKIQGAKTAELIFEHLSEDGFVAEFYKNFFAKLVLTSVEKMKLFQIWESQDWDTITNDYRAQLLNNEFTISNSLSPFIGDFGLIYFGKGAITRTLKVLDNCMEITLLEQDGYDFLVKSVDHLIDLFHHSKTTIDTSRLLASTYNIDNIANQDSDVIKRVQADEPSTTNNTTAPNSYLIKTEKIAHATGMKILFGTDLNKQTPVIWEPNNTDKVMHTNTGIIGTMGTGKTQFTKSLIAQMQKNADQNPGNERLGILIFDYKGDYVKDDFVIPTNAKVYEPHQLPYNPLALDATARSKPMLPLHTANDIKETIANAFNLGNVQKQKLRDIIVAAYESKGIERAKRDTWSKPSPTLGDVCDIYLDDPNIAHDSLYAAISNLSDFEIFESDPAKTQSLYSLIDGVVVINLSGYDESIQNLIVAITLDAFYTQMQRHGHSSIEGNLRQLRKIILVDEADNFLGKNFQSLKKILKEGREFGVGTVLSTQFLNHFATGENEYSNYILTWVIHRVNEIKMKEIESLFALDNRIQKENLLKTIKSLEKHQSVVNLAGSEPLVIRDKAFWEL</sequence>
<dbReference type="NCBIfam" id="TIGR03237">
    <property type="entry name" value="dnd_assoc_2"/>
    <property type="match status" value="1"/>
</dbReference>
<feature type="domain" description="Helicase HerA central" evidence="1">
    <location>
        <begin position="1367"/>
        <end position="1578"/>
    </location>
</feature>
<dbReference type="Pfam" id="PF01935">
    <property type="entry name" value="DUF87"/>
    <property type="match status" value="1"/>
</dbReference>
<gene>
    <name evidence="2" type="primary">dptH</name>
    <name evidence="2" type="ORF">FXV77_09570</name>
</gene>
<evidence type="ECO:0000259" key="1">
    <source>
        <dbReference type="Pfam" id="PF01935"/>
    </source>
</evidence>
<reference evidence="2 3" key="1">
    <citation type="submission" date="2019-08" db="EMBL/GenBank/DDBJ databases">
        <title>Phlebobacter frassis gen. nov. sp. nov., a new member of family Sphingobacteriaceae isolated from sand fly rearing media.</title>
        <authorList>
            <person name="Kakumanu M.L."/>
            <person name="Marayati B.F."/>
            <person name="Wada-Katsumata A."/>
            <person name="Wasserberg G."/>
            <person name="Schal C."/>
            <person name="Apperson C.S."/>
            <person name="Ponnusamy L."/>
        </authorList>
    </citation>
    <scope>NUCLEOTIDE SEQUENCE [LARGE SCALE GENOMIC DNA]</scope>
    <source>
        <strain evidence="2 3">SSI9</strain>
    </source>
</reference>
<comment type="caution">
    <text evidence="2">The sequence shown here is derived from an EMBL/GenBank/DDBJ whole genome shotgun (WGS) entry which is preliminary data.</text>
</comment>
<dbReference type="InterPro" id="IPR027417">
    <property type="entry name" value="P-loop_NTPase"/>
</dbReference>
<proteinExistence type="predicted"/>
<dbReference type="PANTHER" id="PTHR42957:SF1">
    <property type="entry name" value="HELICASE MJ1565-RELATED"/>
    <property type="match status" value="1"/>
</dbReference>
<evidence type="ECO:0000313" key="3">
    <source>
        <dbReference type="Proteomes" id="UP000322362"/>
    </source>
</evidence>
<dbReference type="Gene3D" id="3.40.50.300">
    <property type="entry name" value="P-loop containing nucleotide triphosphate hydrolases"/>
    <property type="match status" value="2"/>
</dbReference>
<dbReference type="InterPro" id="IPR017646">
    <property type="entry name" value="Dnd_assoc_2"/>
</dbReference>
<accession>A0A5D4H628</accession>
<dbReference type="RefSeq" id="WP_148919010.1">
    <property type="nucleotide sequence ID" value="NZ_VTAV01000005.1"/>
</dbReference>
<dbReference type="Proteomes" id="UP000322362">
    <property type="component" value="Unassembled WGS sequence"/>
</dbReference>
<dbReference type="SUPFAM" id="SSF52540">
    <property type="entry name" value="P-loop containing nucleoside triphosphate hydrolases"/>
    <property type="match status" value="1"/>
</dbReference>
<name>A0A5D4H628_9SPHI</name>
<dbReference type="PANTHER" id="PTHR42957">
    <property type="entry name" value="HELICASE MJ1565-RELATED"/>
    <property type="match status" value="1"/>
</dbReference>
<keyword evidence="3" id="KW-1185">Reference proteome</keyword>
<dbReference type="InterPro" id="IPR002789">
    <property type="entry name" value="HerA_central"/>
</dbReference>